<dbReference type="SUPFAM" id="SSF52833">
    <property type="entry name" value="Thioredoxin-like"/>
    <property type="match status" value="1"/>
</dbReference>
<dbReference type="Gene3D" id="3.40.30.10">
    <property type="entry name" value="Glutaredoxin"/>
    <property type="match status" value="1"/>
</dbReference>
<dbReference type="InterPro" id="IPR036249">
    <property type="entry name" value="Thioredoxin-like_sf"/>
</dbReference>
<dbReference type="RefSeq" id="WP_284483592.1">
    <property type="nucleotide sequence ID" value="NZ_JASNJE010000001.1"/>
</dbReference>
<comment type="caution">
    <text evidence="2">The sequence shown here is derived from an EMBL/GenBank/DDBJ whole genome shotgun (WGS) entry which is preliminary data.</text>
</comment>
<proteinExistence type="predicted"/>
<reference evidence="2 3" key="1">
    <citation type="submission" date="2023-05" db="EMBL/GenBank/DDBJ databases">
        <title>Sedimentitalea sp. nov. JM2-8.</title>
        <authorList>
            <person name="Huang J."/>
        </authorList>
    </citation>
    <scope>NUCLEOTIDE SEQUENCE [LARGE SCALE GENOMIC DNA]</scope>
    <source>
        <strain evidence="2 3">JM2-8</strain>
    </source>
</reference>
<dbReference type="Pfam" id="PF01323">
    <property type="entry name" value="DSBA"/>
    <property type="match status" value="1"/>
</dbReference>
<feature type="domain" description="DSBA-like thioredoxin" evidence="1">
    <location>
        <begin position="94"/>
        <end position="233"/>
    </location>
</feature>
<organism evidence="2 3">
    <name type="scientific">Sedimentitalea xiamensis</name>
    <dbReference type="NCBI Taxonomy" id="3050037"/>
    <lineage>
        <taxon>Bacteria</taxon>
        <taxon>Pseudomonadati</taxon>
        <taxon>Pseudomonadota</taxon>
        <taxon>Alphaproteobacteria</taxon>
        <taxon>Rhodobacterales</taxon>
        <taxon>Paracoccaceae</taxon>
        <taxon>Sedimentitalea</taxon>
    </lineage>
</organism>
<gene>
    <name evidence="2" type="ORF">QO034_00815</name>
</gene>
<evidence type="ECO:0000313" key="3">
    <source>
        <dbReference type="Proteomes" id="UP001227126"/>
    </source>
</evidence>
<dbReference type="EMBL" id="JASNJE010000001">
    <property type="protein sequence ID" value="MDK3071638.1"/>
    <property type="molecule type" value="Genomic_DNA"/>
</dbReference>
<name>A0ABT7F954_9RHOB</name>
<dbReference type="Proteomes" id="UP001227126">
    <property type="component" value="Unassembled WGS sequence"/>
</dbReference>
<dbReference type="InterPro" id="IPR001853">
    <property type="entry name" value="DSBA-like_thioredoxin_dom"/>
</dbReference>
<keyword evidence="3" id="KW-1185">Reference proteome</keyword>
<evidence type="ECO:0000313" key="2">
    <source>
        <dbReference type="EMBL" id="MDK3071638.1"/>
    </source>
</evidence>
<sequence>MRRRDLIIATCAVAAVIALPRLAALRDPGFSFQPIPGLEGFRRIDGGGFSRTSDVFAGLVPAAPQQQDLRDWAARNPCIAAFGPEGWTEDKLPVAVFTDYNCPFCPRLSDMVISLADAGLPIRPVWHDLPVLGQRSEAAARVAVAAARQGQYLPVHAYLMRTVLRPGPEPVAALAARFGMDAARLLRDAQGESVERQLAETKAIAAVLGIVGTPAVLVGRTLAIGEIDRSDLERLIDLERSTPFAGCHPA</sequence>
<protein>
    <submittedName>
        <fullName evidence="2">DsbA family protein</fullName>
    </submittedName>
</protein>
<accession>A0ABT7F954</accession>
<evidence type="ECO:0000259" key="1">
    <source>
        <dbReference type="Pfam" id="PF01323"/>
    </source>
</evidence>